<organism evidence="1 2">
    <name type="scientific">Amanita thiersii Skay4041</name>
    <dbReference type="NCBI Taxonomy" id="703135"/>
    <lineage>
        <taxon>Eukaryota</taxon>
        <taxon>Fungi</taxon>
        <taxon>Dikarya</taxon>
        <taxon>Basidiomycota</taxon>
        <taxon>Agaricomycotina</taxon>
        <taxon>Agaricomycetes</taxon>
        <taxon>Agaricomycetidae</taxon>
        <taxon>Agaricales</taxon>
        <taxon>Pluteineae</taxon>
        <taxon>Amanitaceae</taxon>
        <taxon>Amanita</taxon>
    </lineage>
</organism>
<evidence type="ECO:0000313" key="1">
    <source>
        <dbReference type="EMBL" id="PFH45364.1"/>
    </source>
</evidence>
<protein>
    <submittedName>
        <fullName evidence="1">Uncharacterized protein</fullName>
    </submittedName>
</protein>
<name>A0A2A9N8I7_9AGAR</name>
<dbReference type="EMBL" id="KZ302419">
    <property type="protein sequence ID" value="PFH45364.1"/>
    <property type="molecule type" value="Genomic_DNA"/>
</dbReference>
<keyword evidence="2" id="KW-1185">Reference proteome</keyword>
<dbReference type="AlphaFoldDB" id="A0A2A9N8I7"/>
<dbReference type="Proteomes" id="UP000242287">
    <property type="component" value="Unassembled WGS sequence"/>
</dbReference>
<reference evidence="1 2" key="1">
    <citation type="submission" date="2014-02" db="EMBL/GenBank/DDBJ databases">
        <title>Transposable element dynamics among asymbiotic and ectomycorrhizal Amanita fungi.</title>
        <authorList>
            <consortium name="DOE Joint Genome Institute"/>
            <person name="Hess J."/>
            <person name="Skrede I."/>
            <person name="Wolfe B."/>
            <person name="LaButti K."/>
            <person name="Ohm R.A."/>
            <person name="Grigoriev I.V."/>
            <person name="Pringle A."/>
        </authorList>
    </citation>
    <scope>NUCLEOTIDE SEQUENCE [LARGE SCALE GENOMIC DNA]</scope>
    <source>
        <strain evidence="1 2">SKay4041</strain>
    </source>
</reference>
<accession>A0A2A9N8I7</accession>
<gene>
    <name evidence="1" type="ORF">AMATHDRAFT_9409</name>
</gene>
<proteinExistence type="predicted"/>
<evidence type="ECO:0000313" key="2">
    <source>
        <dbReference type="Proteomes" id="UP000242287"/>
    </source>
</evidence>
<sequence length="49" mass="5646">MSWAPPDEEVVLWVILQPLSEKRSIASCESVYRTMQPERPGEDEEGELQ</sequence>